<name>A0A1H9XH73_9MICO</name>
<evidence type="ECO:0000313" key="8">
    <source>
        <dbReference type="EMBL" id="SES45409.1"/>
    </source>
</evidence>
<evidence type="ECO:0000256" key="6">
    <source>
        <dbReference type="SAM" id="Phobius"/>
    </source>
</evidence>
<dbReference type="PANTHER" id="PTHR40077:SF1">
    <property type="entry name" value="MEMBRANE PROTEIN"/>
    <property type="match status" value="1"/>
</dbReference>
<keyword evidence="2" id="KW-1003">Cell membrane</keyword>
<evidence type="ECO:0000256" key="2">
    <source>
        <dbReference type="ARBA" id="ARBA00022475"/>
    </source>
</evidence>
<dbReference type="PANTHER" id="PTHR40077">
    <property type="entry name" value="MEMBRANE PROTEIN-RELATED"/>
    <property type="match status" value="1"/>
</dbReference>
<dbReference type="EMBL" id="FOHB01000008">
    <property type="protein sequence ID" value="SES45409.1"/>
    <property type="molecule type" value="Genomic_DNA"/>
</dbReference>
<dbReference type="Proteomes" id="UP000199019">
    <property type="component" value="Unassembled WGS sequence"/>
</dbReference>
<keyword evidence="5 6" id="KW-0472">Membrane</keyword>
<dbReference type="InterPro" id="IPR023845">
    <property type="entry name" value="DUF3817_TM"/>
</dbReference>
<evidence type="ECO:0000256" key="3">
    <source>
        <dbReference type="ARBA" id="ARBA00022692"/>
    </source>
</evidence>
<feature type="transmembrane region" description="Helical" evidence="6">
    <location>
        <begin position="12"/>
        <end position="32"/>
    </location>
</feature>
<dbReference type="AlphaFoldDB" id="A0A1H9XH73"/>
<dbReference type="NCBIfam" id="TIGR03954">
    <property type="entry name" value="integ_memb_HG"/>
    <property type="match status" value="1"/>
</dbReference>
<comment type="subcellular location">
    <subcellularLocation>
        <location evidence="1">Cell membrane</location>
        <topology evidence="1">Multi-pass membrane protein</topology>
    </subcellularLocation>
</comment>
<dbReference type="OrthoDB" id="3396203at2"/>
<evidence type="ECO:0000256" key="1">
    <source>
        <dbReference type="ARBA" id="ARBA00004651"/>
    </source>
</evidence>
<feature type="domain" description="DUF3817" evidence="7">
    <location>
        <begin position="8"/>
        <end position="95"/>
    </location>
</feature>
<keyword evidence="4 6" id="KW-1133">Transmembrane helix</keyword>
<protein>
    <submittedName>
        <fullName evidence="8">Integral membrane protein</fullName>
    </submittedName>
</protein>
<evidence type="ECO:0000256" key="5">
    <source>
        <dbReference type="ARBA" id="ARBA00023136"/>
    </source>
</evidence>
<sequence>MRATRLTTAFRVIAFAEALSWAGLLAGMYAKYVTESGELGVKVFGPIHGAVFIAYGLLTLLVARAQRWSWPVLLLGLAASVPPFATAAFEVWAARTGRLGASSRHPLRGTGYQRGL</sequence>
<dbReference type="RefSeq" id="WP_091761647.1">
    <property type="nucleotide sequence ID" value="NZ_FOHB01000008.1"/>
</dbReference>
<feature type="transmembrane region" description="Helical" evidence="6">
    <location>
        <begin position="44"/>
        <end position="63"/>
    </location>
</feature>
<gene>
    <name evidence="8" type="ORF">SAMN05216199_3789</name>
</gene>
<proteinExistence type="predicted"/>
<feature type="transmembrane region" description="Helical" evidence="6">
    <location>
        <begin position="70"/>
        <end position="89"/>
    </location>
</feature>
<organism evidence="8 9">
    <name type="scientific">Pedococcus cremeus</name>
    <dbReference type="NCBI Taxonomy" id="587636"/>
    <lineage>
        <taxon>Bacteria</taxon>
        <taxon>Bacillati</taxon>
        <taxon>Actinomycetota</taxon>
        <taxon>Actinomycetes</taxon>
        <taxon>Micrococcales</taxon>
        <taxon>Intrasporangiaceae</taxon>
        <taxon>Pedococcus</taxon>
    </lineage>
</organism>
<keyword evidence="3 6" id="KW-0812">Transmembrane</keyword>
<keyword evidence="9" id="KW-1185">Reference proteome</keyword>
<dbReference type="Pfam" id="PF12823">
    <property type="entry name" value="DUF3817"/>
    <property type="match status" value="1"/>
</dbReference>
<evidence type="ECO:0000259" key="7">
    <source>
        <dbReference type="Pfam" id="PF12823"/>
    </source>
</evidence>
<evidence type="ECO:0000256" key="4">
    <source>
        <dbReference type="ARBA" id="ARBA00022989"/>
    </source>
</evidence>
<evidence type="ECO:0000313" key="9">
    <source>
        <dbReference type="Proteomes" id="UP000199019"/>
    </source>
</evidence>
<dbReference type="GO" id="GO:0005886">
    <property type="term" value="C:plasma membrane"/>
    <property type="evidence" value="ECO:0007669"/>
    <property type="project" value="UniProtKB-SubCell"/>
</dbReference>
<dbReference type="STRING" id="587636.SAMN05216199_3789"/>
<accession>A0A1H9XH73</accession>
<reference evidence="9" key="1">
    <citation type="submission" date="2016-10" db="EMBL/GenBank/DDBJ databases">
        <authorList>
            <person name="Varghese N."/>
            <person name="Submissions S."/>
        </authorList>
    </citation>
    <scope>NUCLEOTIDE SEQUENCE [LARGE SCALE GENOMIC DNA]</scope>
    <source>
        <strain evidence="9">CGMCC 1.6963</strain>
    </source>
</reference>